<sequence length="209" mass="21976">MGGVLMSTKKKIIGAAGIMLIIVIVVITGLTIHQSSSSTTNSDRATASSQSARYSASRSTSAASMKKSNEESSSLVAASSSSRTIDVKNLTNAQAVAWMKANMGAVLSQNYNTSDNAASNNGVTFDADDFDYIYNGHSGGWSGDSDDGVYYEVREDHSTANMKAAGADPETSNLACWFRITGDGVLQVQTSADDSGNFTWQTISTSYDG</sequence>
<dbReference type="AlphaFoldDB" id="A0A0R2ABV6"/>
<protein>
    <recommendedName>
        <fullName evidence="5">DUF4767 domain-containing protein</fullName>
    </recommendedName>
</protein>
<organism evidence="3 4">
    <name type="scientific">Paucilactobacillus vaccinostercus DSM 20634</name>
    <dbReference type="NCBI Taxonomy" id="1423813"/>
    <lineage>
        <taxon>Bacteria</taxon>
        <taxon>Bacillati</taxon>
        <taxon>Bacillota</taxon>
        <taxon>Bacilli</taxon>
        <taxon>Lactobacillales</taxon>
        <taxon>Lactobacillaceae</taxon>
        <taxon>Paucilactobacillus</taxon>
    </lineage>
</organism>
<dbReference type="EMBL" id="AYYY01000043">
    <property type="protein sequence ID" value="KRM61078.1"/>
    <property type="molecule type" value="Genomic_DNA"/>
</dbReference>
<evidence type="ECO:0000256" key="2">
    <source>
        <dbReference type="SAM" id="Phobius"/>
    </source>
</evidence>
<comment type="caution">
    <text evidence="3">The sequence shown here is derived from an EMBL/GenBank/DDBJ whole genome shotgun (WGS) entry which is preliminary data.</text>
</comment>
<feature type="compositionally biased region" description="Low complexity" evidence="1">
    <location>
        <begin position="44"/>
        <end position="64"/>
    </location>
</feature>
<feature type="region of interest" description="Disordered" evidence="1">
    <location>
        <begin position="35"/>
        <end position="78"/>
    </location>
</feature>
<feature type="transmembrane region" description="Helical" evidence="2">
    <location>
        <begin position="12"/>
        <end position="32"/>
    </location>
</feature>
<keyword evidence="2" id="KW-0812">Transmembrane</keyword>
<evidence type="ECO:0008006" key="5">
    <source>
        <dbReference type="Google" id="ProtNLM"/>
    </source>
</evidence>
<accession>A0A0R2ABV6</accession>
<evidence type="ECO:0000256" key="1">
    <source>
        <dbReference type="SAM" id="MobiDB-lite"/>
    </source>
</evidence>
<name>A0A0R2ABV6_9LACO</name>
<evidence type="ECO:0000313" key="4">
    <source>
        <dbReference type="Proteomes" id="UP000051733"/>
    </source>
</evidence>
<dbReference type="PATRIC" id="fig|1423813.3.peg.2340"/>
<keyword evidence="2" id="KW-0472">Membrane</keyword>
<dbReference type="Proteomes" id="UP000051733">
    <property type="component" value="Unassembled WGS sequence"/>
</dbReference>
<gene>
    <name evidence="3" type="ORF">FC26_GL002296</name>
</gene>
<keyword evidence="2" id="KW-1133">Transmembrane helix</keyword>
<keyword evidence="4" id="KW-1185">Reference proteome</keyword>
<evidence type="ECO:0000313" key="3">
    <source>
        <dbReference type="EMBL" id="KRM61078.1"/>
    </source>
</evidence>
<reference evidence="3 4" key="1">
    <citation type="journal article" date="2015" name="Genome Announc.">
        <title>Expanding the biotechnology potential of lactobacilli through comparative genomics of 213 strains and associated genera.</title>
        <authorList>
            <person name="Sun Z."/>
            <person name="Harris H.M."/>
            <person name="McCann A."/>
            <person name="Guo C."/>
            <person name="Argimon S."/>
            <person name="Zhang W."/>
            <person name="Yang X."/>
            <person name="Jeffery I.B."/>
            <person name="Cooney J.C."/>
            <person name="Kagawa T.F."/>
            <person name="Liu W."/>
            <person name="Song Y."/>
            <person name="Salvetti E."/>
            <person name="Wrobel A."/>
            <person name="Rasinkangas P."/>
            <person name="Parkhill J."/>
            <person name="Rea M.C."/>
            <person name="O'Sullivan O."/>
            <person name="Ritari J."/>
            <person name="Douillard F.P."/>
            <person name="Paul Ross R."/>
            <person name="Yang R."/>
            <person name="Briner A.E."/>
            <person name="Felis G.E."/>
            <person name="de Vos W.M."/>
            <person name="Barrangou R."/>
            <person name="Klaenhammer T.R."/>
            <person name="Caufield P.W."/>
            <person name="Cui Y."/>
            <person name="Zhang H."/>
            <person name="O'Toole P.W."/>
        </authorList>
    </citation>
    <scope>NUCLEOTIDE SEQUENCE [LARGE SCALE GENOMIC DNA]</scope>
    <source>
        <strain evidence="3 4">DSM 20634</strain>
    </source>
</reference>
<proteinExistence type="predicted"/>